<organism evidence="1 2">
    <name type="scientific">Kocuria marina subsp. indica</name>
    <dbReference type="NCBI Taxonomy" id="1049583"/>
    <lineage>
        <taxon>Bacteria</taxon>
        <taxon>Bacillati</taxon>
        <taxon>Actinomycetota</taxon>
        <taxon>Actinomycetes</taxon>
        <taxon>Micrococcales</taxon>
        <taxon>Micrococcaceae</taxon>
        <taxon>Kocuria</taxon>
    </lineage>
</organism>
<dbReference type="AlphaFoldDB" id="A0A6N9QYC9"/>
<evidence type="ECO:0000313" key="2">
    <source>
        <dbReference type="Proteomes" id="UP000471026"/>
    </source>
</evidence>
<evidence type="ECO:0000313" key="1">
    <source>
        <dbReference type="EMBL" id="NDO78246.1"/>
    </source>
</evidence>
<protein>
    <submittedName>
        <fullName evidence="1">Uncharacterized protein</fullName>
    </submittedName>
</protein>
<dbReference type="Proteomes" id="UP000471026">
    <property type="component" value="Unassembled WGS sequence"/>
</dbReference>
<reference evidence="1 2" key="1">
    <citation type="submission" date="2019-11" db="EMBL/GenBank/DDBJ databases">
        <title>Draft genome sequence of Kocuria indica DP-K7, a methyl red degrading Actinobacterium.</title>
        <authorList>
            <person name="Kumaran S."/>
            <person name="Tischler D."/>
            <person name="Ngo A.C.R."/>
            <person name="Schultes F."/>
        </authorList>
    </citation>
    <scope>NUCLEOTIDE SEQUENCE [LARGE SCALE GENOMIC DNA]</scope>
    <source>
        <strain evidence="1 2">DP-K7</strain>
    </source>
</reference>
<comment type="caution">
    <text evidence="1">The sequence shown here is derived from an EMBL/GenBank/DDBJ whole genome shotgun (WGS) entry which is preliminary data.</text>
</comment>
<gene>
    <name evidence="1" type="ORF">GKZ75_08420</name>
</gene>
<name>A0A6N9QYC9_9MICC</name>
<proteinExistence type="predicted"/>
<accession>A0A6N9QYC9</accession>
<dbReference type="EMBL" id="WMHZ01000010">
    <property type="protein sequence ID" value="NDO78246.1"/>
    <property type="molecule type" value="Genomic_DNA"/>
</dbReference>
<sequence length="193" mass="21832">MRQIKASEVKPGMTIRWDQGGITYECTVSSVGPARFGVNVMAERSAAHIYDETPVTVLAEPQPEEPTWFGARVVVDGQRFLRSPEEKSDDQPWLEENTGVWHNWDDLCEMGNVQIIPDQGWTVPTDTETAPVVPDRIEEWPEDDTALRKHEWRDRLGRIWYHGFAGFDTGWSGGGALIWGKPSDGPWIRVVDA</sequence>
<dbReference type="RefSeq" id="WP_162229612.1">
    <property type="nucleotide sequence ID" value="NZ_WMHZ01000010.1"/>
</dbReference>